<evidence type="ECO:0000256" key="2">
    <source>
        <dbReference type="SAM" id="SignalP"/>
    </source>
</evidence>
<feature type="region of interest" description="Disordered" evidence="1">
    <location>
        <begin position="279"/>
        <end position="304"/>
    </location>
</feature>
<feature type="compositionally biased region" description="Basic and acidic residues" evidence="1">
    <location>
        <begin position="318"/>
        <end position="360"/>
    </location>
</feature>
<feature type="compositionally biased region" description="Acidic residues" evidence="1">
    <location>
        <begin position="198"/>
        <end position="211"/>
    </location>
</feature>
<keyword evidence="2" id="KW-0732">Signal</keyword>
<gene>
    <name evidence="3" type="ORF">FOL46_004908</name>
</gene>
<dbReference type="EMBL" id="JABANN010000299">
    <property type="protein sequence ID" value="KAF4663116.1"/>
    <property type="molecule type" value="Genomic_DNA"/>
</dbReference>
<reference evidence="3 4" key="1">
    <citation type="submission" date="2020-04" db="EMBL/GenBank/DDBJ databases">
        <title>Perkinsus olseni comparative genomics.</title>
        <authorList>
            <person name="Bogema D.R."/>
        </authorList>
    </citation>
    <scope>NUCLEOTIDE SEQUENCE [LARGE SCALE GENOMIC DNA]</scope>
    <source>
        <strain evidence="3">ATCC PRA-31</strain>
    </source>
</reference>
<comment type="caution">
    <text evidence="3">The sequence shown here is derived from an EMBL/GenBank/DDBJ whole genome shotgun (WGS) entry which is preliminary data.</text>
</comment>
<evidence type="ECO:0000256" key="1">
    <source>
        <dbReference type="SAM" id="MobiDB-lite"/>
    </source>
</evidence>
<organism evidence="3 4">
    <name type="scientific">Perkinsus olseni</name>
    <name type="common">Perkinsus atlanticus</name>
    <dbReference type="NCBI Taxonomy" id="32597"/>
    <lineage>
        <taxon>Eukaryota</taxon>
        <taxon>Sar</taxon>
        <taxon>Alveolata</taxon>
        <taxon>Perkinsozoa</taxon>
        <taxon>Perkinsea</taxon>
        <taxon>Perkinsida</taxon>
        <taxon>Perkinsidae</taxon>
        <taxon>Perkinsus</taxon>
    </lineage>
</organism>
<protein>
    <submittedName>
        <fullName evidence="3">Uncharacterized protein</fullName>
    </submittedName>
</protein>
<feature type="compositionally biased region" description="Basic residues" evidence="1">
    <location>
        <begin position="286"/>
        <end position="299"/>
    </location>
</feature>
<dbReference type="Proteomes" id="UP000572268">
    <property type="component" value="Unassembled WGS sequence"/>
</dbReference>
<dbReference type="AlphaFoldDB" id="A0A7J6LVC6"/>
<feature type="signal peptide" evidence="2">
    <location>
        <begin position="1"/>
        <end position="18"/>
    </location>
</feature>
<feature type="compositionally biased region" description="Acidic residues" evidence="1">
    <location>
        <begin position="439"/>
        <end position="455"/>
    </location>
</feature>
<accession>A0A7J6LVC6</accession>
<name>A0A7J6LVC6_PEROL</name>
<sequence length="464" mass="52898">MLLLLGTLVSSLLWPTNAQTVGKYFYYDTLRYFIYVDISEEKKINLMLLCFSAKVIEAGPYNLTATRGYQEYMIDYDGSHESPSVLFDKIRMLCPDLHPFDSDLHTVTQTSGDTFSVTFENRQLTLMRYAHRLVANTFRYTSERMNVDIIIDKDEKAKFTVECRKYTVEAEFLLVLNPISHPYWVYDFTSELLGAGYSDDDDGESEGEGEEDKTKKEETPPVDDVIIPPPRKAAESEAIGPIPANEDLLDTDDIRNYVTAELAGLVVSGTEFEYDVGDAAAEGGKGKRKRRPAPKKKKSLATSALPEGFFDDEDKAAEVFGREAPSKRRSKDMQRDMRKLELQLDAGDRRQLVEGNARVEEDSDIITDEYVRSLHHDQEDRERHLSELRDKRRRVHERHELHLPPPVEESSAIDTESSSEPSEEIQPLPVQGTAVDSTSPDDDSEEEEDFDEDDFAMNWRSKSM</sequence>
<feature type="compositionally biased region" description="Basic and acidic residues" evidence="1">
    <location>
        <begin position="369"/>
        <end position="390"/>
    </location>
</feature>
<evidence type="ECO:0000313" key="3">
    <source>
        <dbReference type="EMBL" id="KAF4663116.1"/>
    </source>
</evidence>
<feature type="region of interest" description="Disordered" evidence="1">
    <location>
        <begin position="318"/>
        <end position="464"/>
    </location>
</feature>
<feature type="chain" id="PRO_5029735935" evidence="2">
    <location>
        <begin position="19"/>
        <end position="464"/>
    </location>
</feature>
<proteinExistence type="predicted"/>
<evidence type="ECO:0000313" key="4">
    <source>
        <dbReference type="Proteomes" id="UP000572268"/>
    </source>
</evidence>
<feature type="region of interest" description="Disordered" evidence="1">
    <location>
        <begin position="196"/>
        <end position="246"/>
    </location>
</feature>